<dbReference type="AlphaFoldDB" id="A0A7Z0MMT8"/>
<evidence type="ECO:0000256" key="1">
    <source>
        <dbReference type="SAM" id="Phobius"/>
    </source>
</evidence>
<comment type="caution">
    <text evidence="2">The sequence shown here is derived from an EMBL/GenBank/DDBJ whole genome shotgun (WGS) entry which is preliminary data.</text>
</comment>
<dbReference type="Proteomes" id="UP000537890">
    <property type="component" value="Unassembled WGS sequence"/>
</dbReference>
<protein>
    <submittedName>
        <fullName evidence="2">Uncharacterized protein</fullName>
    </submittedName>
</protein>
<evidence type="ECO:0000313" key="2">
    <source>
        <dbReference type="EMBL" id="NYT46459.1"/>
    </source>
</evidence>
<proteinExistence type="predicted"/>
<feature type="transmembrane region" description="Helical" evidence="1">
    <location>
        <begin position="29"/>
        <end position="50"/>
    </location>
</feature>
<accession>A0A7Z0MMT8</accession>
<organism evidence="2 3">
    <name type="scientific">Candidatus Methanofishera endochildressiae</name>
    <dbReference type="NCBI Taxonomy" id="2738884"/>
    <lineage>
        <taxon>Bacteria</taxon>
        <taxon>Pseudomonadati</taxon>
        <taxon>Pseudomonadota</taxon>
        <taxon>Gammaproteobacteria</taxon>
        <taxon>Candidatus Methanofishera</taxon>
    </lineage>
</organism>
<keyword evidence="1" id="KW-0812">Transmembrane</keyword>
<name>A0A7Z0MMT8_9GAMM</name>
<keyword evidence="1" id="KW-0472">Membrane</keyword>
<gene>
    <name evidence="2" type="ORF">H0A75_00835</name>
</gene>
<reference evidence="2 3" key="1">
    <citation type="submission" date="2020-05" db="EMBL/GenBank/DDBJ databases">
        <title>Horizontal transmission and recombination maintain forever young bacterial symbiont genomes.</title>
        <authorList>
            <person name="Russell S.L."/>
            <person name="Pepper-Tunick E."/>
            <person name="Svedberg J."/>
            <person name="Byrne A."/>
            <person name="Ruelas Castillo J."/>
            <person name="Vollmers C."/>
            <person name="Beinart R.A."/>
            <person name="Corbett-Detig R."/>
        </authorList>
    </citation>
    <scope>NUCLEOTIDE SEQUENCE [LARGE SCALE GENOMIC DNA]</scope>
    <source>
        <strain evidence="2">4727-3</strain>
    </source>
</reference>
<sequence>MYYRKDLAKLITSWCGSLVGKGFNDEAKLAWYVGLGIIPVGLVGISLSALQKGIAQPFLLLQGNDYICFIIWGGQRSGLVNGGPSLKMRCWVGPFQALVFGFPGGYVQASPLQLACYWV</sequence>
<keyword evidence="1" id="KW-1133">Transmembrane helix</keyword>
<evidence type="ECO:0000313" key="3">
    <source>
        <dbReference type="Proteomes" id="UP000537890"/>
    </source>
</evidence>
<dbReference type="EMBL" id="JACCHS010000006">
    <property type="protein sequence ID" value="NYT46459.1"/>
    <property type="molecule type" value="Genomic_DNA"/>
</dbReference>